<dbReference type="InterPro" id="IPR051474">
    <property type="entry name" value="Anti-sigma-K/W_factor"/>
</dbReference>
<evidence type="ECO:0000256" key="7">
    <source>
        <dbReference type="ARBA" id="ARBA00023163"/>
    </source>
</evidence>
<dbReference type="Gene3D" id="1.10.10.1320">
    <property type="entry name" value="Anti-sigma factor, zinc-finger domain"/>
    <property type="match status" value="1"/>
</dbReference>
<dbReference type="GO" id="GO:0006417">
    <property type="term" value="P:regulation of translation"/>
    <property type="evidence" value="ECO:0007669"/>
    <property type="project" value="TreeGrafter"/>
</dbReference>
<evidence type="ECO:0000256" key="1">
    <source>
        <dbReference type="ARBA" id="ARBA00004162"/>
    </source>
</evidence>
<evidence type="ECO:0000256" key="5">
    <source>
        <dbReference type="ARBA" id="ARBA00023015"/>
    </source>
</evidence>
<keyword evidence="3 10" id="KW-0812">Transmembrane</keyword>
<keyword evidence="2" id="KW-1003">Cell membrane</keyword>
<comment type="subcellular location">
    <subcellularLocation>
        <location evidence="1">Cell membrane</location>
        <topology evidence="1">Single-pass membrane protein</topology>
    </subcellularLocation>
</comment>
<keyword evidence="13" id="KW-1185">Reference proteome</keyword>
<evidence type="ECO:0000259" key="11">
    <source>
        <dbReference type="Pfam" id="PF10099"/>
    </source>
</evidence>
<organism evidence="12 13">
    <name type="scientific">Rhodococcus tukisamuensis</name>
    <dbReference type="NCBI Taxonomy" id="168276"/>
    <lineage>
        <taxon>Bacteria</taxon>
        <taxon>Bacillati</taxon>
        <taxon>Actinomycetota</taxon>
        <taxon>Actinomycetes</taxon>
        <taxon>Mycobacteriales</taxon>
        <taxon>Nocardiaceae</taxon>
        <taxon>Rhodococcus</taxon>
    </lineage>
</organism>
<evidence type="ECO:0000313" key="13">
    <source>
        <dbReference type="Proteomes" id="UP000199417"/>
    </source>
</evidence>
<dbReference type="STRING" id="168276.SAMN05444580_10710"/>
<reference evidence="12 13" key="1">
    <citation type="submission" date="2016-10" db="EMBL/GenBank/DDBJ databases">
        <authorList>
            <person name="de Groot N.N."/>
        </authorList>
    </citation>
    <scope>NUCLEOTIDE SEQUENCE [LARGE SCALE GENOMIC DNA]</scope>
    <source>
        <strain evidence="12 13">JCM 11308</strain>
    </source>
</reference>
<evidence type="ECO:0000256" key="9">
    <source>
        <dbReference type="ARBA" id="ARBA00030803"/>
    </source>
</evidence>
<proteinExistence type="predicted"/>
<dbReference type="PANTHER" id="PTHR37461:SF1">
    <property type="entry name" value="ANTI-SIGMA-K FACTOR RSKA"/>
    <property type="match status" value="1"/>
</dbReference>
<keyword evidence="4 10" id="KW-1133">Transmembrane helix</keyword>
<evidence type="ECO:0000256" key="6">
    <source>
        <dbReference type="ARBA" id="ARBA00023136"/>
    </source>
</evidence>
<dbReference type="AlphaFoldDB" id="A0A1G6Y1B9"/>
<evidence type="ECO:0000256" key="3">
    <source>
        <dbReference type="ARBA" id="ARBA00022692"/>
    </source>
</evidence>
<evidence type="ECO:0000256" key="2">
    <source>
        <dbReference type="ARBA" id="ARBA00022475"/>
    </source>
</evidence>
<evidence type="ECO:0000256" key="8">
    <source>
        <dbReference type="ARBA" id="ARBA00029829"/>
    </source>
</evidence>
<dbReference type="GO" id="GO:0016989">
    <property type="term" value="F:sigma factor antagonist activity"/>
    <property type="evidence" value="ECO:0007669"/>
    <property type="project" value="TreeGrafter"/>
</dbReference>
<dbReference type="Pfam" id="PF10099">
    <property type="entry name" value="RskA_C"/>
    <property type="match status" value="1"/>
</dbReference>
<evidence type="ECO:0000256" key="4">
    <source>
        <dbReference type="ARBA" id="ARBA00022989"/>
    </source>
</evidence>
<dbReference type="EMBL" id="FNAB01000007">
    <property type="protein sequence ID" value="SDD84284.1"/>
    <property type="molecule type" value="Genomic_DNA"/>
</dbReference>
<evidence type="ECO:0000256" key="10">
    <source>
        <dbReference type="SAM" id="Phobius"/>
    </source>
</evidence>
<feature type="domain" description="Anti-sigma K factor RskA C-terminal" evidence="11">
    <location>
        <begin position="87"/>
        <end position="200"/>
    </location>
</feature>
<feature type="transmembrane region" description="Helical" evidence="10">
    <location>
        <begin position="85"/>
        <end position="105"/>
    </location>
</feature>
<accession>A0A1G6Y1B9</accession>
<dbReference type="Proteomes" id="UP000199417">
    <property type="component" value="Unassembled WGS sequence"/>
</dbReference>
<dbReference type="InterPro" id="IPR018764">
    <property type="entry name" value="RskA_C"/>
</dbReference>
<keyword evidence="6 10" id="KW-0472">Membrane</keyword>
<name>A0A1G6Y1B9_9NOCA</name>
<dbReference type="InterPro" id="IPR041916">
    <property type="entry name" value="Anti_sigma_zinc_sf"/>
</dbReference>
<gene>
    <name evidence="12" type="ORF">SAMN05444580_10710</name>
</gene>
<sequence>MRTHLGMCALDRLEPAAAVALQAHLDGCPDCRSELRELRGVARALRQADPERVDDQPAGPPPALRTAVFTAVEQERRRTRSVRTVRLAAAAAVLVVALGGAFVIAGQRNSQPGNNSQSVAFAEPPAGVQASASVENRNWGTSIALDVTGLPQGQRYAVWLERPDGSRMPAGSFVAGGEKKMSMQMAVGLPMHEAAALGVSTPTDPSPVLLAPLHS</sequence>
<protein>
    <recommendedName>
        <fullName evidence="9">Regulator of SigK</fullName>
    </recommendedName>
    <alternativeName>
        <fullName evidence="8">Sigma-K anti-sigma factor RskA</fullName>
    </alternativeName>
</protein>
<dbReference type="GO" id="GO:0005886">
    <property type="term" value="C:plasma membrane"/>
    <property type="evidence" value="ECO:0007669"/>
    <property type="project" value="UniProtKB-SubCell"/>
</dbReference>
<evidence type="ECO:0000313" key="12">
    <source>
        <dbReference type="EMBL" id="SDD84284.1"/>
    </source>
</evidence>
<dbReference type="PANTHER" id="PTHR37461">
    <property type="entry name" value="ANTI-SIGMA-K FACTOR RSKA"/>
    <property type="match status" value="1"/>
</dbReference>
<keyword evidence="5" id="KW-0805">Transcription regulation</keyword>
<keyword evidence="7" id="KW-0804">Transcription</keyword>